<evidence type="ECO:0000313" key="3">
    <source>
        <dbReference type="Proteomes" id="UP000319818"/>
    </source>
</evidence>
<evidence type="ECO:0000313" key="2">
    <source>
        <dbReference type="EMBL" id="TQM38063.1"/>
    </source>
</evidence>
<evidence type="ECO:0000256" key="1">
    <source>
        <dbReference type="SAM" id="Phobius"/>
    </source>
</evidence>
<keyword evidence="1" id="KW-0812">Transmembrane</keyword>
<evidence type="ECO:0008006" key="4">
    <source>
        <dbReference type="Google" id="ProtNLM"/>
    </source>
</evidence>
<comment type="caution">
    <text evidence="2">The sequence shown here is derived from an EMBL/GenBank/DDBJ whole genome shotgun (WGS) entry which is preliminary data.</text>
</comment>
<gene>
    <name evidence="2" type="ORF">FB388_5287</name>
</gene>
<name>A0A543FW54_9PSEU</name>
<keyword evidence="3" id="KW-1185">Reference proteome</keyword>
<feature type="transmembrane region" description="Helical" evidence="1">
    <location>
        <begin position="7"/>
        <end position="25"/>
    </location>
</feature>
<dbReference type="AlphaFoldDB" id="A0A543FW54"/>
<dbReference type="Proteomes" id="UP000319818">
    <property type="component" value="Unassembled WGS sequence"/>
</dbReference>
<keyword evidence="1" id="KW-1133">Transmembrane helix</keyword>
<organism evidence="2 3">
    <name type="scientific">Pseudonocardia cypriaca</name>
    <dbReference type="NCBI Taxonomy" id="882449"/>
    <lineage>
        <taxon>Bacteria</taxon>
        <taxon>Bacillati</taxon>
        <taxon>Actinomycetota</taxon>
        <taxon>Actinomycetes</taxon>
        <taxon>Pseudonocardiales</taxon>
        <taxon>Pseudonocardiaceae</taxon>
        <taxon>Pseudonocardia</taxon>
    </lineage>
</organism>
<reference evidence="2 3" key="1">
    <citation type="submission" date="2019-06" db="EMBL/GenBank/DDBJ databases">
        <title>Sequencing the genomes of 1000 actinobacteria strains.</title>
        <authorList>
            <person name="Klenk H.-P."/>
        </authorList>
    </citation>
    <scope>NUCLEOTIDE SEQUENCE [LARGE SCALE GENOMIC DNA]</scope>
    <source>
        <strain evidence="2 3">DSM 45511</strain>
    </source>
</reference>
<accession>A0A543FW54</accession>
<keyword evidence="1" id="KW-0472">Membrane</keyword>
<proteinExistence type="predicted"/>
<sequence>MGPAVRFGGFMAVLALVFGGAWWAGTLAPGALVPPPTGADGHAESRYSGVALDIGSAGLVSSWAGYTLVPRGPTTYTPGTAGELAFVVVGPDGLPFTAFDAKDERQLDLVVAARDGGGFLHPDPVIGPDGVWRAQLTLPAAGVYRAYVDFVAAGGPALVLGMDLFAPGRFSPEGFSTSRTAHVDGYDVRLDADLVAGGTSEVFVAIDRDRLPVTDIEPHLGGLGHLVVLRRSDQAYLRTAAMPPDAAPASAHRAGAGIAFTVEVPGAGEHRLFLEFKHGGAVHTAEFAVRTGSDQ</sequence>
<protein>
    <recommendedName>
        <fullName evidence="4">Secreted protein</fullName>
    </recommendedName>
</protein>
<dbReference type="EMBL" id="VFPH01000002">
    <property type="protein sequence ID" value="TQM38063.1"/>
    <property type="molecule type" value="Genomic_DNA"/>
</dbReference>